<evidence type="ECO:0000313" key="4">
    <source>
        <dbReference type="Proteomes" id="UP000250796"/>
    </source>
</evidence>
<dbReference type="InterPro" id="IPR050300">
    <property type="entry name" value="GDXG_lipolytic_enzyme"/>
</dbReference>
<dbReference type="KEGG" id="minf:MESINF_0475"/>
<dbReference type="AlphaFoldDB" id="A0A7Z7PMJ6"/>
<keyword evidence="1" id="KW-0378">Hydrolase</keyword>
<accession>A0A7Z7PMJ6</accession>
<dbReference type="InterPro" id="IPR029058">
    <property type="entry name" value="AB_hydrolase_fold"/>
</dbReference>
<dbReference type="EMBL" id="LS974202">
    <property type="protein sequence ID" value="SSC11924.1"/>
    <property type="molecule type" value="Genomic_DNA"/>
</dbReference>
<evidence type="ECO:0000313" key="3">
    <source>
        <dbReference type="EMBL" id="SSC11924.1"/>
    </source>
</evidence>
<dbReference type="Pfam" id="PF20434">
    <property type="entry name" value="BD-FAE"/>
    <property type="match status" value="1"/>
</dbReference>
<organism evidence="3 4">
    <name type="scientific">Mesotoga infera</name>
    <dbReference type="NCBI Taxonomy" id="1236046"/>
    <lineage>
        <taxon>Bacteria</taxon>
        <taxon>Thermotogati</taxon>
        <taxon>Thermotogota</taxon>
        <taxon>Thermotogae</taxon>
        <taxon>Kosmotogales</taxon>
        <taxon>Kosmotogaceae</taxon>
        <taxon>Mesotoga</taxon>
    </lineage>
</organism>
<sequence length="293" mass="32377">MRLLPTLVIVITGILCLANGNYILHSDIPYKSLEKNPLNFLDIYRPDELESKTGGIPVMIMIHGGAWRTGDKAHKNVTANKVPYFISNNWIFVSINYRLSPEVKHPAHVEDVAAAIAWVRENISTYGGNAEKIFLMGHSAGAHLAALVSTDESYLARYGIGLDSIKGVVLLDGAGYDIRAALENYDRGIVMNLIYLSAFGRQEETWYDASPINHVAPGKSIPPFLIVYACERIESKEISSNFALKLRLSGVPIRLYNAKDKNHAGVNIDLGLTQDDLTITVANFLNELLNSHE</sequence>
<name>A0A7Z7PMJ6_9BACT</name>
<proteinExistence type="predicted"/>
<feature type="domain" description="BD-FAE-like" evidence="2">
    <location>
        <begin position="41"/>
        <end position="227"/>
    </location>
</feature>
<gene>
    <name evidence="3" type="ORF">MESINF_0475</name>
</gene>
<dbReference type="SUPFAM" id="SSF53474">
    <property type="entry name" value="alpha/beta-Hydrolases"/>
    <property type="match status" value="1"/>
</dbReference>
<dbReference type="PANTHER" id="PTHR48081">
    <property type="entry name" value="AB HYDROLASE SUPERFAMILY PROTEIN C4A8.06C"/>
    <property type="match status" value="1"/>
</dbReference>
<reference evidence="3 4" key="1">
    <citation type="submission" date="2017-01" db="EMBL/GenBank/DDBJ databases">
        <authorList>
            <person name="Erauso G."/>
        </authorList>
    </citation>
    <scope>NUCLEOTIDE SEQUENCE [LARGE SCALE GENOMIC DNA]</scope>
    <source>
        <strain evidence="3">MESINF1</strain>
    </source>
</reference>
<dbReference type="PANTHER" id="PTHR48081:SF33">
    <property type="entry name" value="KYNURENINE FORMAMIDASE"/>
    <property type="match status" value="1"/>
</dbReference>
<dbReference type="Proteomes" id="UP000250796">
    <property type="component" value="Chromosome MESINF"/>
</dbReference>
<dbReference type="Gene3D" id="3.40.50.1820">
    <property type="entry name" value="alpha/beta hydrolase"/>
    <property type="match status" value="1"/>
</dbReference>
<dbReference type="InterPro" id="IPR049492">
    <property type="entry name" value="BD-FAE-like_dom"/>
</dbReference>
<protein>
    <submittedName>
        <fullName evidence="3">Putative Para-nitrobenzyl esterase</fullName>
    </submittedName>
</protein>
<keyword evidence="4" id="KW-1185">Reference proteome</keyword>
<evidence type="ECO:0000259" key="2">
    <source>
        <dbReference type="Pfam" id="PF20434"/>
    </source>
</evidence>
<evidence type="ECO:0000256" key="1">
    <source>
        <dbReference type="ARBA" id="ARBA00022801"/>
    </source>
</evidence>
<dbReference type="RefSeq" id="WP_169698351.1">
    <property type="nucleotide sequence ID" value="NZ_LS974202.1"/>
</dbReference>
<dbReference type="GO" id="GO:0016787">
    <property type="term" value="F:hydrolase activity"/>
    <property type="evidence" value="ECO:0007669"/>
    <property type="project" value="UniProtKB-KW"/>
</dbReference>